<dbReference type="GO" id="GO:0052906">
    <property type="term" value="F:tRNA (guanine(37)-N1)-methyltransferase activity"/>
    <property type="evidence" value="ECO:0007669"/>
    <property type="project" value="UniProtKB-UniRule"/>
</dbReference>
<keyword evidence="11 15" id="KW-0819">tRNA processing</keyword>
<evidence type="ECO:0000256" key="6">
    <source>
        <dbReference type="ARBA" id="ARBA00014679"/>
    </source>
</evidence>
<evidence type="ECO:0000256" key="7">
    <source>
        <dbReference type="ARBA" id="ARBA00022490"/>
    </source>
</evidence>
<protein>
    <recommendedName>
        <fullName evidence="6 15">tRNA (guanine-N(1)-)-methyltransferase</fullName>
        <ecNumber evidence="5 15">2.1.1.228</ecNumber>
    </recommendedName>
    <alternativeName>
        <fullName evidence="12 15">M1G-methyltransferase</fullName>
    </alternativeName>
    <alternativeName>
        <fullName evidence="13 15">tRNA [GM37] methyltransferase</fullName>
    </alternativeName>
</protein>
<evidence type="ECO:0000259" key="18">
    <source>
        <dbReference type="Pfam" id="PF01746"/>
    </source>
</evidence>
<sequence>MIVDILTLFPEMFAGPFDASIIKRAREKGLVEINLINIRDFSRNKHRTVDDTPYGGGAGMVMAPEPLFEAMDWIHAHRGRPGRVILLCPAGRPFNQEMAAELARERHLVFICGHYEGIDERVAEHLVTDEITIGDYVLTGGELPAMVVVDAVCRLIPGVLGERASTVEESFSDGLLEYPHYTRPREYRGYCVPEVLLSGHHEKIRLWRRRQSLLRTLASRPELLARASLTDEDRKILASVLEEIKSLIS</sequence>
<evidence type="ECO:0000256" key="3">
    <source>
        <dbReference type="ARBA" id="ARBA00007630"/>
    </source>
</evidence>
<dbReference type="InterPro" id="IPR029026">
    <property type="entry name" value="tRNA_m1G_MTases_N"/>
</dbReference>
<dbReference type="CDD" id="cd18080">
    <property type="entry name" value="TrmD-like"/>
    <property type="match status" value="1"/>
</dbReference>
<dbReference type="NCBIfam" id="TIGR00088">
    <property type="entry name" value="trmD"/>
    <property type="match status" value="1"/>
</dbReference>
<dbReference type="FunFam" id="3.40.1280.10:FF:000001">
    <property type="entry name" value="tRNA (guanine-N(1)-)-methyltransferase"/>
    <property type="match status" value="1"/>
</dbReference>
<dbReference type="PANTHER" id="PTHR46417">
    <property type="entry name" value="TRNA (GUANINE-N(1)-)-METHYLTRANSFERASE"/>
    <property type="match status" value="1"/>
</dbReference>
<proteinExistence type="inferred from homology"/>
<dbReference type="EC" id="2.1.1.228" evidence="5 15"/>
<evidence type="ECO:0000256" key="5">
    <source>
        <dbReference type="ARBA" id="ARBA00012807"/>
    </source>
</evidence>
<keyword evidence="7 15" id="KW-0963">Cytoplasm</keyword>
<dbReference type="Gene3D" id="1.10.1270.20">
    <property type="entry name" value="tRNA(m1g37)methyltransferase, domain 2"/>
    <property type="match status" value="1"/>
</dbReference>
<keyword evidence="8 15" id="KW-0489">Methyltransferase</keyword>
<dbReference type="PANTHER" id="PTHR46417:SF1">
    <property type="entry name" value="TRNA (GUANINE-N(1)-)-METHYLTRANSFERASE"/>
    <property type="match status" value="1"/>
</dbReference>
<name>A0A1M5CFB2_9FIRM</name>
<reference evidence="20" key="1">
    <citation type="submission" date="2016-11" db="EMBL/GenBank/DDBJ databases">
        <authorList>
            <person name="Varghese N."/>
            <person name="Submissions S."/>
        </authorList>
    </citation>
    <scope>NUCLEOTIDE SEQUENCE [LARGE SCALE GENOMIC DNA]</scope>
    <source>
        <strain evidence="20">DSM 11792</strain>
    </source>
</reference>
<dbReference type="GO" id="GO:0005829">
    <property type="term" value="C:cytosol"/>
    <property type="evidence" value="ECO:0007669"/>
    <property type="project" value="TreeGrafter"/>
</dbReference>
<comment type="subunit">
    <text evidence="4 15 17">Homodimer.</text>
</comment>
<keyword evidence="9 15" id="KW-0808">Transferase</keyword>
<feature type="domain" description="tRNA methyltransferase TRMD/TRM10-type" evidence="18">
    <location>
        <begin position="1"/>
        <end position="225"/>
    </location>
</feature>
<keyword evidence="20" id="KW-1185">Reference proteome</keyword>
<comment type="function">
    <text evidence="1 15 17">Specifically methylates guanosine-37 in various tRNAs.</text>
</comment>
<comment type="subcellular location">
    <subcellularLocation>
        <location evidence="2 15 17">Cytoplasm</location>
    </subcellularLocation>
</comment>
<dbReference type="Proteomes" id="UP000184196">
    <property type="component" value="Unassembled WGS sequence"/>
</dbReference>
<dbReference type="NCBIfam" id="NF000648">
    <property type="entry name" value="PRK00026.1"/>
    <property type="match status" value="1"/>
</dbReference>
<evidence type="ECO:0000256" key="1">
    <source>
        <dbReference type="ARBA" id="ARBA00002634"/>
    </source>
</evidence>
<evidence type="ECO:0000256" key="8">
    <source>
        <dbReference type="ARBA" id="ARBA00022603"/>
    </source>
</evidence>
<dbReference type="SUPFAM" id="SSF75217">
    <property type="entry name" value="alpha/beta knot"/>
    <property type="match status" value="1"/>
</dbReference>
<dbReference type="FunFam" id="1.10.1270.20:FF:000001">
    <property type="entry name" value="tRNA (guanine-N(1)-)-methyltransferase"/>
    <property type="match status" value="1"/>
</dbReference>
<evidence type="ECO:0000256" key="12">
    <source>
        <dbReference type="ARBA" id="ARBA00029736"/>
    </source>
</evidence>
<dbReference type="InterPro" id="IPR016009">
    <property type="entry name" value="tRNA_MeTrfase_TRMD/TRM10"/>
</dbReference>
<dbReference type="InterPro" id="IPR002649">
    <property type="entry name" value="tRNA_m1G_MeTrfase_TrmD"/>
</dbReference>
<feature type="binding site" evidence="15 16">
    <location>
        <position position="113"/>
    </location>
    <ligand>
        <name>S-adenosyl-L-methionine</name>
        <dbReference type="ChEBI" id="CHEBI:59789"/>
    </ligand>
</feature>
<accession>A0A1M5CFB2</accession>
<gene>
    <name evidence="15" type="primary">trmD</name>
    <name evidence="19" type="ORF">SAMN02745218_02516</name>
</gene>
<dbReference type="HAMAP" id="MF_00605">
    <property type="entry name" value="TrmD"/>
    <property type="match status" value="1"/>
</dbReference>
<evidence type="ECO:0000256" key="16">
    <source>
        <dbReference type="PIRSR" id="PIRSR000386-1"/>
    </source>
</evidence>
<comment type="similarity">
    <text evidence="3 15 17">Belongs to the RNA methyltransferase TrmD family.</text>
</comment>
<feature type="binding site" evidence="15 16">
    <location>
        <begin position="133"/>
        <end position="138"/>
    </location>
    <ligand>
        <name>S-adenosyl-L-methionine</name>
        <dbReference type="ChEBI" id="CHEBI:59789"/>
    </ligand>
</feature>
<dbReference type="Pfam" id="PF01746">
    <property type="entry name" value="tRNA_m1G_MT"/>
    <property type="match status" value="1"/>
</dbReference>
<evidence type="ECO:0000256" key="2">
    <source>
        <dbReference type="ARBA" id="ARBA00004496"/>
    </source>
</evidence>
<dbReference type="GO" id="GO:0002939">
    <property type="term" value="P:tRNA N1-guanine methylation"/>
    <property type="evidence" value="ECO:0007669"/>
    <property type="project" value="TreeGrafter"/>
</dbReference>
<dbReference type="PIRSF" id="PIRSF000386">
    <property type="entry name" value="tRNA_mtase"/>
    <property type="match status" value="1"/>
</dbReference>
<comment type="catalytic activity">
    <reaction evidence="14 15 17">
        <text>guanosine(37) in tRNA + S-adenosyl-L-methionine = N(1)-methylguanosine(37) in tRNA + S-adenosyl-L-homocysteine + H(+)</text>
        <dbReference type="Rhea" id="RHEA:36899"/>
        <dbReference type="Rhea" id="RHEA-COMP:10145"/>
        <dbReference type="Rhea" id="RHEA-COMP:10147"/>
        <dbReference type="ChEBI" id="CHEBI:15378"/>
        <dbReference type="ChEBI" id="CHEBI:57856"/>
        <dbReference type="ChEBI" id="CHEBI:59789"/>
        <dbReference type="ChEBI" id="CHEBI:73542"/>
        <dbReference type="ChEBI" id="CHEBI:74269"/>
        <dbReference type="EC" id="2.1.1.228"/>
    </reaction>
</comment>
<keyword evidence="10 15" id="KW-0949">S-adenosyl-L-methionine</keyword>
<evidence type="ECO:0000256" key="17">
    <source>
        <dbReference type="RuleBase" id="RU003464"/>
    </source>
</evidence>
<evidence type="ECO:0000256" key="13">
    <source>
        <dbReference type="ARBA" id="ARBA00033392"/>
    </source>
</evidence>
<dbReference type="AlphaFoldDB" id="A0A1M5CFB2"/>
<evidence type="ECO:0000256" key="15">
    <source>
        <dbReference type="HAMAP-Rule" id="MF_00605"/>
    </source>
</evidence>
<evidence type="ECO:0000256" key="10">
    <source>
        <dbReference type="ARBA" id="ARBA00022691"/>
    </source>
</evidence>
<evidence type="ECO:0000313" key="19">
    <source>
        <dbReference type="EMBL" id="SHF53391.1"/>
    </source>
</evidence>
<evidence type="ECO:0000256" key="9">
    <source>
        <dbReference type="ARBA" id="ARBA00022679"/>
    </source>
</evidence>
<dbReference type="InterPro" id="IPR029028">
    <property type="entry name" value="Alpha/beta_knot_MTases"/>
</dbReference>
<dbReference type="Gene3D" id="3.40.1280.10">
    <property type="match status" value="1"/>
</dbReference>
<dbReference type="EMBL" id="FQUW01000037">
    <property type="protein sequence ID" value="SHF53391.1"/>
    <property type="molecule type" value="Genomic_DNA"/>
</dbReference>
<dbReference type="InterPro" id="IPR023148">
    <property type="entry name" value="tRNA_m1G_MeTrfase_C_sf"/>
</dbReference>
<evidence type="ECO:0000256" key="4">
    <source>
        <dbReference type="ARBA" id="ARBA00011738"/>
    </source>
</evidence>
<organism evidence="19 20">
    <name type="scientific">Desulfofundulus australicus DSM 11792</name>
    <dbReference type="NCBI Taxonomy" id="1121425"/>
    <lineage>
        <taxon>Bacteria</taxon>
        <taxon>Bacillati</taxon>
        <taxon>Bacillota</taxon>
        <taxon>Clostridia</taxon>
        <taxon>Eubacteriales</taxon>
        <taxon>Peptococcaceae</taxon>
        <taxon>Desulfofundulus</taxon>
    </lineage>
</organism>
<evidence type="ECO:0000256" key="11">
    <source>
        <dbReference type="ARBA" id="ARBA00022694"/>
    </source>
</evidence>
<dbReference type="RefSeq" id="WP_073166824.1">
    <property type="nucleotide sequence ID" value="NZ_FQUW01000037.1"/>
</dbReference>
<evidence type="ECO:0000256" key="14">
    <source>
        <dbReference type="ARBA" id="ARBA00047783"/>
    </source>
</evidence>
<dbReference type="OrthoDB" id="9807416at2"/>
<evidence type="ECO:0000313" key="20">
    <source>
        <dbReference type="Proteomes" id="UP000184196"/>
    </source>
</evidence>